<proteinExistence type="predicted"/>
<keyword evidence="1" id="KW-1185">Reference proteome</keyword>
<dbReference type="Proteomes" id="UP000025227">
    <property type="component" value="Unplaced"/>
</dbReference>
<organism evidence="1 2">
    <name type="scientific">Haemonchus contortus</name>
    <name type="common">Barber pole worm</name>
    <dbReference type="NCBI Taxonomy" id="6289"/>
    <lineage>
        <taxon>Eukaryota</taxon>
        <taxon>Metazoa</taxon>
        <taxon>Ecdysozoa</taxon>
        <taxon>Nematoda</taxon>
        <taxon>Chromadorea</taxon>
        <taxon>Rhabditida</taxon>
        <taxon>Rhabditina</taxon>
        <taxon>Rhabditomorpha</taxon>
        <taxon>Strongyloidea</taxon>
        <taxon>Trichostrongylidae</taxon>
        <taxon>Haemonchus</taxon>
    </lineage>
</organism>
<name>A0A7I4YFL4_HAECO</name>
<dbReference type="WBParaSite" id="HCON_00096545-00001">
    <property type="protein sequence ID" value="HCON_00096545-00001"/>
    <property type="gene ID" value="HCON_00096545"/>
</dbReference>
<reference evidence="2" key="1">
    <citation type="submission" date="2020-12" db="UniProtKB">
        <authorList>
            <consortium name="WormBaseParasite"/>
        </authorList>
    </citation>
    <scope>IDENTIFICATION</scope>
    <source>
        <strain evidence="2">MHco3</strain>
    </source>
</reference>
<sequence length="62" mass="6878">MHLTLRSRISSNGPVHGLSYRTMSSYVRSVSWDQPVVAIFSSIRESYSMVKAGDFLVKASSP</sequence>
<protein>
    <submittedName>
        <fullName evidence="2">Uncharacterized protein</fullName>
    </submittedName>
</protein>
<evidence type="ECO:0000313" key="1">
    <source>
        <dbReference type="Proteomes" id="UP000025227"/>
    </source>
</evidence>
<accession>A0A7I4YFL4</accession>
<dbReference type="AlphaFoldDB" id="A0A7I4YFL4"/>
<evidence type="ECO:0000313" key="2">
    <source>
        <dbReference type="WBParaSite" id="HCON_00096545-00001"/>
    </source>
</evidence>